<dbReference type="EMBL" id="JBDJPC010000007">
    <property type="protein sequence ID" value="KAL1494321.1"/>
    <property type="molecule type" value="Genomic_DNA"/>
</dbReference>
<evidence type="ECO:0008006" key="9">
    <source>
        <dbReference type="Google" id="ProtNLM"/>
    </source>
</evidence>
<organism evidence="7 8">
    <name type="scientific">Hypothenemus hampei</name>
    <name type="common">Coffee berry borer</name>
    <dbReference type="NCBI Taxonomy" id="57062"/>
    <lineage>
        <taxon>Eukaryota</taxon>
        <taxon>Metazoa</taxon>
        <taxon>Ecdysozoa</taxon>
        <taxon>Arthropoda</taxon>
        <taxon>Hexapoda</taxon>
        <taxon>Insecta</taxon>
        <taxon>Pterygota</taxon>
        <taxon>Neoptera</taxon>
        <taxon>Endopterygota</taxon>
        <taxon>Coleoptera</taxon>
        <taxon>Polyphaga</taxon>
        <taxon>Cucujiformia</taxon>
        <taxon>Curculionidae</taxon>
        <taxon>Scolytinae</taxon>
        <taxon>Hypothenemus</taxon>
    </lineage>
</organism>
<feature type="transmembrane region" description="Helical" evidence="6">
    <location>
        <begin position="112"/>
        <end position="133"/>
    </location>
</feature>
<feature type="transmembrane region" description="Helical" evidence="6">
    <location>
        <begin position="140"/>
        <end position="163"/>
    </location>
</feature>
<keyword evidence="8" id="KW-1185">Reference proteome</keyword>
<keyword evidence="5 6" id="KW-0472">Membrane</keyword>
<evidence type="ECO:0000256" key="1">
    <source>
        <dbReference type="ARBA" id="ARBA00004141"/>
    </source>
</evidence>
<keyword evidence="3 6" id="KW-0812">Transmembrane</keyword>
<dbReference type="InterPro" id="IPR006214">
    <property type="entry name" value="Bax_inhibitor_1-related"/>
</dbReference>
<keyword evidence="4 6" id="KW-1133">Transmembrane helix</keyword>
<comment type="similarity">
    <text evidence="2 6">Belongs to the BI1 family.</text>
</comment>
<evidence type="ECO:0000313" key="8">
    <source>
        <dbReference type="Proteomes" id="UP001566132"/>
    </source>
</evidence>
<dbReference type="Pfam" id="PF01027">
    <property type="entry name" value="Bax1-I"/>
    <property type="match status" value="1"/>
</dbReference>
<evidence type="ECO:0000313" key="7">
    <source>
        <dbReference type="EMBL" id="KAL1494321.1"/>
    </source>
</evidence>
<dbReference type="PANTHER" id="PTHR23291">
    <property type="entry name" value="BAX INHIBITOR-RELATED"/>
    <property type="match status" value="1"/>
</dbReference>
<dbReference type="GO" id="GO:0016020">
    <property type="term" value="C:membrane"/>
    <property type="evidence" value="ECO:0007669"/>
    <property type="project" value="UniProtKB-SubCell"/>
</dbReference>
<evidence type="ECO:0000256" key="3">
    <source>
        <dbReference type="ARBA" id="ARBA00022692"/>
    </source>
</evidence>
<name>A0ABD1EI75_HYPHA</name>
<feature type="transmembrane region" description="Helical" evidence="6">
    <location>
        <begin position="28"/>
        <end position="48"/>
    </location>
</feature>
<comment type="caution">
    <text evidence="7">The sequence shown here is derived from an EMBL/GenBank/DDBJ whole genome shotgun (WGS) entry which is preliminary data.</text>
</comment>
<protein>
    <recommendedName>
        <fullName evidence="9">Bax inhibitor 1</fullName>
    </recommendedName>
</protein>
<dbReference type="Proteomes" id="UP001566132">
    <property type="component" value="Unassembled WGS sequence"/>
</dbReference>
<dbReference type="AlphaFoldDB" id="A0ABD1EI75"/>
<feature type="transmembrane region" description="Helical" evidence="6">
    <location>
        <begin position="54"/>
        <end position="72"/>
    </location>
</feature>
<gene>
    <name evidence="7" type="ORF">ABEB36_009936</name>
</gene>
<evidence type="ECO:0000256" key="5">
    <source>
        <dbReference type="ARBA" id="ARBA00023136"/>
    </source>
</evidence>
<evidence type="ECO:0000256" key="6">
    <source>
        <dbReference type="RuleBase" id="RU004379"/>
    </source>
</evidence>
<sequence length="237" mass="26121">MASVGINSFINSFNSRLEPPVKQHLKNVYACLAMSTLAAGVGASIHLFTNILQAGFLSAIGAIIFFLLLISTPDDNGKGMTKRVGYLLGFSTLTGVGMGPLLEHVIMVDPSIIITAFVATSVVFVSFTICSIFSERGKWLYMGGILFTMLNTLMLLSLANIFFGSSLLWNAQVYLGLLAMCGFVLYDTQAIIEKRRMGSKDFVAHSLDLFVDFIGIFKRLLIILTQKEQEQQKKRRN</sequence>
<proteinExistence type="inferred from homology"/>
<comment type="subcellular location">
    <subcellularLocation>
        <location evidence="1">Membrane</location>
        <topology evidence="1">Multi-pass membrane protein</topology>
    </subcellularLocation>
</comment>
<dbReference type="CDD" id="cd10430">
    <property type="entry name" value="BI-1"/>
    <property type="match status" value="1"/>
</dbReference>
<evidence type="ECO:0000256" key="4">
    <source>
        <dbReference type="ARBA" id="ARBA00022989"/>
    </source>
</evidence>
<feature type="transmembrane region" description="Helical" evidence="6">
    <location>
        <begin position="169"/>
        <end position="186"/>
    </location>
</feature>
<dbReference type="PANTHER" id="PTHR23291:SF32">
    <property type="entry name" value="BAX INHIBITOR 1"/>
    <property type="match status" value="1"/>
</dbReference>
<accession>A0ABD1EI75</accession>
<reference evidence="7 8" key="1">
    <citation type="submission" date="2024-05" db="EMBL/GenBank/DDBJ databases">
        <title>Genetic variation in Jamaican populations of the coffee berry borer (Hypothenemus hampei).</title>
        <authorList>
            <person name="Errbii M."/>
            <person name="Myrie A."/>
        </authorList>
    </citation>
    <scope>NUCLEOTIDE SEQUENCE [LARGE SCALE GENOMIC DNA]</scope>
    <source>
        <strain evidence="7">JA-Hopewell-2020-01-JO</strain>
        <tissue evidence="7">Whole body</tissue>
    </source>
</reference>
<evidence type="ECO:0000256" key="2">
    <source>
        <dbReference type="ARBA" id="ARBA00010350"/>
    </source>
</evidence>
<feature type="transmembrane region" description="Helical" evidence="6">
    <location>
        <begin position="84"/>
        <end position="106"/>
    </location>
</feature>